<feature type="region of interest" description="Disordered" evidence="1">
    <location>
        <begin position="264"/>
        <end position="287"/>
    </location>
</feature>
<evidence type="ECO:0000313" key="3">
    <source>
        <dbReference type="Proteomes" id="UP001218188"/>
    </source>
</evidence>
<organism evidence="2 3">
    <name type="scientific">Mycena alexandri</name>
    <dbReference type="NCBI Taxonomy" id="1745969"/>
    <lineage>
        <taxon>Eukaryota</taxon>
        <taxon>Fungi</taxon>
        <taxon>Dikarya</taxon>
        <taxon>Basidiomycota</taxon>
        <taxon>Agaricomycotina</taxon>
        <taxon>Agaricomycetes</taxon>
        <taxon>Agaricomycetidae</taxon>
        <taxon>Agaricales</taxon>
        <taxon>Marasmiineae</taxon>
        <taxon>Mycenaceae</taxon>
        <taxon>Mycena</taxon>
    </lineage>
</organism>
<reference evidence="2" key="1">
    <citation type="submission" date="2023-03" db="EMBL/GenBank/DDBJ databases">
        <title>Massive genome expansion in bonnet fungi (Mycena s.s.) driven by repeated elements and novel gene families across ecological guilds.</title>
        <authorList>
            <consortium name="Lawrence Berkeley National Laboratory"/>
            <person name="Harder C.B."/>
            <person name="Miyauchi S."/>
            <person name="Viragh M."/>
            <person name="Kuo A."/>
            <person name="Thoen E."/>
            <person name="Andreopoulos B."/>
            <person name="Lu D."/>
            <person name="Skrede I."/>
            <person name="Drula E."/>
            <person name="Henrissat B."/>
            <person name="Morin E."/>
            <person name="Kohler A."/>
            <person name="Barry K."/>
            <person name="LaButti K."/>
            <person name="Morin E."/>
            <person name="Salamov A."/>
            <person name="Lipzen A."/>
            <person name="Mereny Z."/>
            <person name="Hegedus B."/>
            <person name="Baldrian P."/>
            <person name="Stursova M."/>
            <person name="Weitz H."/>
            <person name="Taylor A."/>
            <person name="Grigoriev I.V."/>
            <person name="Nagy L.G."/>
            <person name="Martin F."/>
            <person name="Kauserud H."/>
        </authorList>
    </citation>
    <scope>NUCLEOTIDE SEQUENCE</scope>
    <source>
        <strain evidence="2">CBHHK200</strain>
    </source>
</reference>
<dbReference type="EMBL" id="JARJCM010000063">
    <property type="protein sequence ID" value="KAJ7033641.1"/>
    <property type="molecule type" value="Genomic_DNA"/>
</dbReference>
<dbReference type="AlphaFoldDB" id="A0AAD6SV37"/>
<name>A0AAD6SV37_9AGAR</name>
<proteinExistence type="predicted"/>
<dbReference type="Proteomes" id="UP001218188">
    <property type="component" value="Unassembled WGS sequence"/>
</dbReference>
<keyword evidence="3" id="KW-1185">Reference proteome</keyword>
<feature type="compositionally biased region" description="Acidic residues" evidence="1">
    <location>
        <begin position="504"/>
        <end position="515"/>
    </location>
</feature>
<sequence>MAPPPGMKCPLCGNYIVAKLTKSGLHPHTYLAQCLNPAHQYFNYRWGPEYSPTSPTTQPASTKPSKTRTTSDSQCCAYTSQRGVRCTSSRLNAACSNLMCRKHCQATGRCVLVPHRNTTATTPSRKAPVFSPPPPTLTSALSARDPSPFGLGFVDMAADLARPLQVLQQHHDQEQARLAEQKRQLDLALGIIPDSPNLSVDEMLQMELARSGDDDFSVALRLNAELNNSTSIFFPPSSPPTAVAGPSHQALRPLSPSPDFPVAVSNTPHRPRSRTPAASLAGKAKPTPRTRITTQLNETWMASNGGPSSYQVQAPSVSASVFHVRQGGKRRAFVERGQIERFMLVFLRDTVPLITSVNVADIVELTWPNYKLSVDTKTCQALGDNLDLEVYLPDPQVWMRIPLNHVHAVATDSVLILRRFGAPDDEPTMNRFFPKTSAPARHHLRHNLPGERAAVRSGIKVHKTKARGANSPLFIINSDSEDDMEIGPVTPFEGKCTVKRERDVEEVDGDDDDETNPYPLTQRRRLSPNVRPELTIDTTVAAVRAPSTTSSTTDTPPASALSLYSPALSSASEDTPEDFVAPWPAGMYVVDMVAGFMAMKADEIKHMSPAERFCHVFKVPYRHSTYDDNVRRWKRASRPLQRRCIEAGRTEAGLWSTLRAVLNAEGA</sequence>
<protein>
    <submittedName>
        <fullName evidence="2">Uncharacterized protein</fullName>
    </submittedName>
</protein>
<feature type="compositionally biased region" description="Low complexity" evidence="1">
    <location>
        <begin position="52"/>
        <end position="64"/>
    </location>
</feature>
<gene>
    <name evidence="2" type="ORF">C8F04DRAFT_1234626</name>
</gene>
<evidence type="ECO:0000256" key="1">
    <source>
        <dbReference type="SAM" id="MobiDB-lite"/>
    </source>
</evidence>
<accession>A0AAD6SV37</accession>
<evidence type="ECO:0000313" key="2">
    <source>
        <dbReference type="EMBL" id="KAJ7033641.1"/>
    </source>
</evidence>
<feature type="region of interest" description="Disordered" evidence="1">
    <location>
        <begin position="500"/>
        <end position="527"/>
    </location>
</feature>
<feature type="region of interest" description="Disordered" evidence="1">
    <location>
        <begin position="52"/>
        <end position="71"/>
    </location>
</feature>
<comment type="caution">
    <text evidence="2">The sequence shown here is derived from an EMBL/GenBank/DDBJ whole genome shotgun (WGS) entry which is preliminary data.</text>
</comment>